<accession>A0A1Y2FFV2</accession>
<organism evidence="6 7">
    <name type="scientific">Neocallimastix californiae</name>
    <dbReference type="NCBI Taxonomy" id="1754190"/>
    <lineage>
        <taxon>Eukaryota</taxon>
        <taxon>Fungi</taxon>
        <taxon>Fungi incertae sedis</taxon>
        <taxon>Chytridiomycota</taxon>
        <taxon>Chytridiomycota incertae sedis</taxon>
        <taxon>Neocallimastigomycetes</taxon>
        <taxon>Neocallimastigales</taxon>
        <taxon>Neocallimastigaceae</taxon>
        <taxon>Neocallimastix</taxon>
    </lineage>
</organism>
<reference evidence="6 7" key="1">
    <citation type="submission" date="2016-08" db="EMBL/GenBank/DDBJ databases">
        <title>A Parts List for Fungal Cellulosomes Revealed by Comparative Genomics.</title>
        <authorList>
            <consortium name="DOE Joint Genome Institute"/>
            <person name="Haitjema C.H."/>
            <person name="Gilmore S.P."/>
            <person name="Henske J.K."/>
            <person name="Solomon K.V."/>
            <person name="De Groot R."/>
            <person name="Kuo A."/>
            <person name="Mondo S.J."/>
            <person name="Salamov A.A."/>
            <person name="Labutti K."/>
            <person name="Zhao Z."/>
            <person name="Chiniquy J."/>
            <person name="Barry K."/>
            <person name="Brewer H.M."/>
            <person name="Purvine S.O."/>
            <person name="Wright A.T."/>
            <person name="Boxma B."/>
            <person name="Van Alen T."/>
            <person name="Hackstein J.H."/>
            <person name="Baker S.E."/>
            <person name="Grigoriev I.V."/>
            <person name="O'Malley M.A."/>
        </authorList>
    </citation>
    <scope>NUCLEOTIDE SEQUENCE [LARGE SCALE GENOMIC DNA]</scope>
    <source>
        <strain evidence="6 7">G1</strain>
    </source>
</reference>
<keyword evidence="3" id="KW-0964">Secreted</keyword>
<evidence type="ECO:0000313" key="7">
    <source>
        <dbReference type="Proteomes" id="UP000193920"/>
    </source>
</evidence>
<feature type="chain" id="PRO_5012440726" evidence="4">
    <location>
        <begin position="20"/>
        <end position="461"/>
    </location>
</feature>
<dbReference type="SMART" id="SM00656">
    <property type="entry name" value="Amb_all"/>
    <property type="match status" value="1"/>
</dbReference>
<keyword evidence="4" id="KW-0732">Signal</keyword>
<keyword evidence="7" id="KW-1185">Reference proteome</keyword>
<evidence type="ECO:0000259" key="5">
    <source>
        <dbReference type="SMART" id="SM00656"/>
    </source>
</evidence>
<dbReference type="InterPro" id="IPR045032">
    <property type="entry name" value="PEL"/>
</dbReference>
<feature type="domain" description="Pectate lyase" evidence="5">
    <location>
        <begin position="105"/>
        <end position="350"/>
    </location>
</feature>
<keyword evidence="2 3" id="KW-0456">Lyase</keyword>
<dbReference type="GO" id="GO:0000272">
    <property type="term" value="P:polysaccharide catabolic process"/>
    <property type="evidence" value="ECO:0007669"/>
    <property type="project" value="UniProtKB-KW"/>
</dbReference>
<dbReference type="AlphaFoldDB" id="A0A1Y2FFV2"/>
<dbReference type="GO" id="GO:0030570">
    <property type="term" value="F:pectate lyase activity"/>
    <property type="evidence" value="ECO:0007669"/>
    <property type="project" value="InterPro"/>
</dbReference>
<evidence type="ECO:0000256" key="4">
    <source>
        <dbReference type="SAM" id="SignalP"/>
    </source>
</evidence>
<proteinExistence type="inferred from homology"/>
<dbReference type="PANTHER" id="PTHR31683">
    <property type="entry name" value="PECTATE LYASE 18-RELATED"/>
    <property type="match status" value="1"/>
</dbReference>
<dbReference type="OrthoDB" id="2019149at2759"/>
<dbReference type="STRING" id="1754190.A0A1Y2FFV2"/>
<keyword evidence="3" id="KW-0119">Carbohydrate metabolism</keyword>
<dbReference type="InterPro" id="IPR011050">
    <property type="entry name" value="Pectin_lyase_fold/virulence"/>
</dbReference>
<evidence type="ECO:0000256" key="2">
    <source>
        <dbReference type="ARBA" id="ARBA00023239"/>
    </source>
</evidence>
<protein>
    <submittedName>
        <fullName evidence="6">Pectin lyase-like protein</fullName>
    </submittedName>
</protein>
<dbReference type="EMBL" id="MCOG01000009">
    <property type="protein sequence ID" value="ORY82166.1"/>
    <property type="molecule type" value="Genomic_DNA"/>
</dbReference>
<dbReference type="InterPro" id="IPR012334">
    <property type="entry name" value="Pectin_lyas_fold"/>
</dbReference>
<dbReference type="GO" id="GO:0005576">
    <property type="term" value="C:extracellular region"/>
    <property type="evidence" value="ECO:0007669"/>
    <property type="project" value="UniProtKB-SubCell"/>
</dbReference>
<dbReference type="Pfam" id="PF00544">
    <property type="entry name" value="Pectate_lyase_4"/>
    <property type="match status" value="1"/>
</dbReference>
<keyword evidence="3" id="KW-0624">Polysaccharide degradation</keyword>
<comment type="caution">
    <text evidence="6">The sequence shown here is derived from an EMBL/GenBank/DDBJ whole genome shotgun (WGS) entry which is preliminary data.</text>
</comment>
<sequence>MKLSSSSIIFLLGIVGIYSIPISHDSPIGFGQNTTGGAGGVEYHVNTLKELKDALLNNGNPNDPKIIYIDSPINGYYYDDGSLMTEENLAPGFTFEKYMNCFTEDGKEWLGTPECDEIEKLRKNGMKPLQNQIKVKVTSNTSIIGNGDASRLEELVIQVGSVDNVILQNLSIQAPNDLFPQWKTDDGWECKYDAVVIQNATNVWIDNCLFDDGNKRVELAPIYFGQHVERHDGLIDIINGSDLITLSNNRFTNHKKTLLIGNSDSRISDRNYLRVTMYNNVFINCWQRMPRVRFGKLHIFNNYYYSDNFRDYPVTYNDDGTVSLTHIFLGLGIESDILSEYNSFNYEQLKSFTNSTAVILANYGGYQFYDNGSKYNGHKININELAKKEFKLNVSNTKTKNLINGDTNPAWVNATFSTNIFKPKQFYNYKIVKNIEKINNLKNLIPTWMFANDSTNEDSSE</sequence>
<gene>
    <name evidence="6" type="ORF">LY90DRAFT_647771</name>
</gene>
<dbReference type="SUPFAM" id="SSF51126">
    <property type="entry name" value="Pectin lyase-like"/>
    <property type="match status" value="1"/>
</dbReference>
<evidence type="ECO:0000256" key="1">
    <source>
        <dbReference type="ARBA" id="ARBA00010980"/>
    </source>
</evidence>
<dbReference type="Proteomes" id="UP000193920">
    <property type="component" value="Unassembled WGS sequence"/>
</dbReference>
<dbReference type="Gene3D" id="2.160.20.10">
    <property type="entry name" value="Single-stranded right-handed beta-helix, Pectin lyase-like"/>
    <property type="match status" value="1"/>
</dbReference>
<comment type="similarity">
    <text evidence="1 3">Belongs to the polysaccharide lyase 1 family.</text>
</comment>
<evidence type="ECO:0000256" key="3">
    <source>
        <dbReference type="RuleBase" id="RU361173"/>
    </source>
</evidence>
<evidence type="ECO:0000313" key="6">
    <source>
        <dbReference type="EMBL" id="ORY82166.1"/>
    </source>
</evidence>
<dbReference type="PANTHER" id="PTHR31683:SF18">
    <property type="entry name" value="PECTATE LYASE 21-RELATED"/>
    <property type="match status" value="1"/>
</dbReference>
<dbReference type="InterPro" id="IPR002022">
    <property type="entry name" value="Pec_lyase"/>
</dbReference>
<comment type="subcellular location">
    <subcellularLocation>
        <location evidence="3">Secreted</location>
    </subcellularLocation>
</comment>
<name>A0A1Y2FFV2_9FUNG</name>
<feature type="signal peptide" evidence="4">
    <location>
        <begin position="1"/>
        <end position="19"/>
    </location>
</feature>